<evidence type="ECO:0000256" key="1">
    <source>
        <dbReference type="SAM" id="MobiDB-lite"/>
    </source>
</evidence>
<evidence type="ECO:0000313" key="2">
    <source>
        <dbReference type="EMBL" id="KAK1126396.1"/>
    </source>
</evidence>
<sequence>MPISTDEARIRSFKLAPRCFLDVTAIISVNEAQTSGISLGKNIHARVVARSRVTQLFGAEEDGRDSAGSRSCREDAKVGPLLVSILIEASINGCTSTGEKNSEVEGGGPANRSTELMAVHFSQLVSREFLTQMRKFQPASLGPPVSFSQPSSVSSCPVST</sequence>
<organism evidence="2 3">
    <name type="scientific">Melipona bicolor</name>
    <dbReference type="NCBI Taxonomy" id="60889"/>
    <lineage>
        <taxon>Eukaryota</taxon>
        <taxon>Metazoa</taxon>
        <taxon>Ecdysozoa</taxon>
        <taxon>Arthropoda</taxon>
        <taxon>Hexapoda</taxon>
        <taxon>Insecta</taxon>
        <taxon>Pterygota</taxon>
        <taxon>Neoptera</taxon>
        <taxon>Endopterygota</taxon>
        <taxon>Hymenoptera</taxon>
        <taxon>Apocrita</taxon>
        <taxon>Aculeata</taxon>
        <taxon>Apoidea</taxon>
        <taxon>Anthophila</taxon>
        <taxon>Apidae</taxon>
        <taxon>Melipona</taxon>
    </lineage>
</organism>
<dbReference type="EMBL" id="JAHYIQ010000014">
    <property type="protein sequence ID" value="KAK1126396.1"/>
    <property type="molecule type" value="Genomic_DNA"/>
</dbReference>
<dbReference type="Proteomes" id="UP001177670">
    <property type="component" value="Unassembled WGS sequence"/>
</dbReference>
<keyword evidence="3" id="KW-1185">Reference proteome</keyword>
<name>A0AA40FVY9_9HYME</name>
<evidence type="ECO:0000313" key="3">
    <source>
        <dbReference type="Proteomes" id="UP001177670"/>
    </source>
</evidence>
<feature type="region of interest" description="Disordered" evidence="1">
    <location>
        <begin position="140"/>
        <end position="160"/>
    </location>
</feature>
<reference evidence="2" key="1">
    <citation type="submission" date="2021-10" db="EMBL/GenBank/DDBJ databases">
        <title>Melipona bicolor Genome sequencing and assembly.</title>
        <authorList>
            <person name="Araujo N.S."/>
            <person name="Arias M.C."/>
        </authorList>
    </citation>
    <scope>NUCLEOTIDE SEQUENCE</scope>
    <source>
        <strain evidence="2">USP_2M_L1-L4_2017</strain>
        <tissue evidence="2">Whole body</tissue>
    </source>
</reference>
<gene>
    <name evidence="2" type="ORF">K0M31_005034</name>
</gene>
<protein>
    <submittedName>
        <fullName evidence="2">Uncharacterized protein</fullName>
    </submittedName>
</protein>
<accession>A0AA40FVY9</accession>
<proteinExistence type="predicted"/>
<dbReference type="AlphaFoldDB" id="A0AA40FVY9"/>
<feature type="compositionally biased region" description="Low complexity" evidence="1">
    <location>
        <begin position="143"/>
        <end position="160"/>
    </location>
</feature>
<comment type="caution">
    <text evidence="2">The sequence shown here is derived from an EMBL/GenBank/DDBJ whole genome shotgun (WGS) entry which is preliminary data.</text>
</comment>